<accession>A0ACC0JDP2</accession>
<evidence type="ECO:0000313" key="2">
    <source>
        <dbReference type="Proteomes" id="UP001064048"/>
    </source>
</evidence>
<name>A0ACC0JDP2_CHOFU</name>
<reference evidence="1 2" key="1">
    <citation type="journal article" date="2022" name="Genome Biol. Evol.">
        <title>The Spruce Budworm Genome: Reconstructing the Evolutionary History of Antifreeze Proteins.</title>
        <authorList>
            <person name="Beliveau C."/>
            <person name="Gagne P."/>
            <person name="Picq S."/>
            <person name="Vernygora O."/>
            <person name="Keeling C.I."/>
            <person name="Pinkney K."/>
            <person name="Doucet D."/>
            <person name="Wen F."/>
            <person name="Johnston J.S."/>
            <person name="Maaroufi H."/>
            <person name="Boyle B."/>
            <person name="Laroche J."/>
            <person name="Dewar K."/>
            <person name="Juretic N."/>
            <person name="Blackburn G."/>
            <person name="Nisole A."/>
            <person name="Brunet B."/>
            <person name="Brandao M."/>
            <person name="Lumley L."/>
            <person name="Duan J."/>
            <person name="Quan G."/>
            <person name="Lucarotti C.J."/>
            <person name="Roe A.D."/>
            <person name="Sperling F.A.H."/>
            <person name="Levesque R.C."/>
            <person name="Cusson M."/>
        </authorList>
    </citation>
    <scope>NUCLEOTIDE SEQUENCE [LARGE SCALE GENOMIC DNA]</scope>
    <source>
        <strain evidence="1">Glfc:IPQL:Cfum</strain>
    </source>
</reference>
<dbReference type="Proteomes" id="UP001064048">
    <property type="component" value="Chromosome 10"/>
</dbReference>
<dbReference type="EMBL" id="CM046110">
    <property type="protein sequence ID" value="KAI8422145.1"/>
    <property type="molecule type" value="Genomic_DNA"/>
</dbReference>
<sequence length="85" mass="9364">MRPLVSAPQAISKARSGDTAHDFIEGLRHFDKDGNGFISSAELRHLLATLGEKLADDEVEQLLQGQEDSQGNVNYENFVHLVMQG</sequence>
<keyword evidence="2" id="KW-1185">Reference proteome</keyword>
<organism evidence="1 2">
    <name type="scientific">Choristoneura fumiferana</name>
    <name type="common">Spruce budworm moth</name>
    <name type="synonym">Archips fumiferana</name>
    <dbReference type="NCBI Taxonomy" id="7141"/>
    <lineage>
        <taxon>Eukaryota</taxon>
        <taxon>Metazoa</taxon>
        <taxon>Ecdysozoa</taxon>
        <taxon>Arthropoda</taxon>
        <taxon>Hexapoda</taxon>
        <taxon>Insecta</taxon>
        <taxon>Pterygota</taxon>
        <taxon>Neoptera</taxon>
        <taxon>Endopterygota</taxon>
        <taxon>Lepidoptera</taxon>
        <taxon>Glossata</taxon>
        <taxon>Ditrysia</taxon>
        <taxon>Tortricoidea</taxon>
        <taxon>Tortricidae</taxon>
        <taxon>Tortricinae</taxon>
        <taxon>Choristoneura</taxon>
    </lineage>
</organism>
<comment type="caution">
    <text evidence="1">The sequence shown here is derived from an EMBL/GenBank/DDBJ whole genome shotgun (WGS) entry which is preliminary data.</text>
</comment>
<gene>
    <name evidence="1" type="ORF">MSG28_006056</name>
</gene>
<protein>
    <submittedName>
        <fullName evidence="1">Uncharacterized protein</fullName>
    </submittedName>
</protein>
<evidence type="ECO:0000313" key="1">
    <source>
        <dbReference type="EMBL" id="KAI8422145.1"/>
    </source>
</evidence>
<proteinExistence type="predicted"/>